<accession>A0ABV7L233</accession>
<keyword evidence="2" id="KW-1185">Reference proteome</keyword>
<proteinExistence type="predicted"/>
<evidence type="ECO:0000313" key="2">
    <source>
        <dbReference type="Proteomes" id="UP001595528"/>
    </source>
</evidence>
<protein>
    <submittedName>
        <fullName evidence="1">Uncharacterized protein</fullName>
    </submittedName>
</protein>
<evidence type="ECO:0000313" key="1">
    <source>
        <dbReference type="EMBL" id="MFC3228465.1"/>
    </source>
</evidence>
<comment type="caution">
    <text evidence="1">The sequence shown here is derived from an EMBL/GenBank/DDBJ whole genome shotgun (WGS) entry which is preliminary data.</text>
</comment>
<sequence length="89" mass="9495">MAVLVRLENEMPPVLIPPYSLGADTPVAEVMQAACDFFRQDPATATLWNMVTGAPVPVEGTLADHGLGDWSALTLGLPPGQPYRRTSFG</sequence>
<gene>
    <name evidence="1" type="ORF">ACFOGJ_14570</name>
</gene>
<dbReference type="EMBL" id="JBHRTR010000028">
    <property type="protein sequence ID" value="MFC3228465.1"/>
    <property type="molecule type" value="Genomic_DNA"/>
</dbReference>
<name>A0ABV7L233_9PROT</name>
<reference evidence="2" key="1">
    <citation type="journal article" date="2019" name="Int. J. Syst. Evol. Microbiol.">
        <title>The Global Catalogue of Microorganisms (GCM) 10K type strain sequencing project: providing services to taxonomists for standard genome sequencing and annotation.</title>
        <authorList>
            <consortium name="The Broad Institute Genomics Platform"/>
            <consortium name="The Broad Institute Genome Sequencing Center for Infectious Disease"/>
            <person name="Wu L."/>
            <person name="Ma J."/>
        </authorList>
    </citation>
    <scope>NUCLEOTIDE SEQUENCE [LARGE SCALE GENOMIC DNA]</scope>
    <source>
        <strain evidence="2">KCTC 42964</strain>
    </source>
</reference>
<dbReference type="Proteomes" id="UP001595528">
    <property type="component" value="Unassembled WGS sequence"/>
</dbReference>
<organism evidence="1 2">
    <name type="scientific">Marinibaculum pumilum</name>
    <dbReference type="NCBI Taxonomy" id="1766165"/>
    <lineage>
        <taxon>Bacteria</taxon>
        <taxon>Pseudomonadati</taxon>
        <taxon>Pseudomonadota</taxon>
        <taxon>Alphaproteobacteria</taxon>
        <taxon>Rhodospirillales</taxon>
        <taxon>Rhodospirillaceae</taxon>
        <taxon>Marinibaculum</taxon>
    </lineage>
</organism>
<dbReference type="RefSeq" id="WP_379901601.1">
    <property type="nucleotide sequence ID" value="NZ_JBHRTR010000028.1"/>
</dbReference>